<comment type="caution">
    <text evidence="1">The sequence shown here is derived from an EMBL/GenBank/DDBJ whole genome shotgun (WGS) entry which is preliminary data.</text>
</comment>
<evidence type="ECO:0000313" key="2">
    <source>
        <dbReference type="Proteomes" id="UP001224622"/>
    </source>
</evidence>
<dbReference type="EMBL" id="JAVIGA010000013">
    <property type="protein sequence ID" value="MDQ9127441.1"/>
    <property type="molecule type" value="Genomic_DNA"/>
</dbReference>
<organism evidence="1 2">
    <name type="scientific">Serratia fonticola</name>
    <dbReference type="NCBI Taxonomy" id="47917"/>
    <lineage>
        <taxon>Bacteria</taxon>
        <taxon>Pseudomonadati</taxon>
        <taxon>Pseudomonadota</taxon>
        <taxon>Gammaproteobacteria</taxon>
        <taxon>Enterobacterales</taxon>
        <taxon>Yersiniaceae</taxon>
        <taxon>Serratia</taxon>
    </lineage>
</organism>
<dbReference type="AlphaFoldDB" id="A0AAJ1YD59"/>
<reference evidence="1" key="1">
    <citation type="submission" date="2023-08" db="EMBL/GenBank/DDBJ databases">
        <title>The Comparative Genomic Analysis of Yersiniaceae from Polar Regions.</title>
        <authorList>
            <person name="Goncharov A."/>
            <person name="Aslanov B."/>
            <person name="Kolodzhieva V."/>
            <person name="Azarov D."/>
            <person name="Mochov A."/>
            <person name="Lebedeva E."/>
        </authorList>
    </citation>
    <scope>NUCLEOTIDE SEQUENCE</scope>
    <source>
        <strain evidence="1">Vf</strain>
    </source>
</reference>
<name>A0AAJ1YD59_SERFO</name>
<protein>
    <submittedName>
        <fullName evidence="1">Uncharacterized protein</fullName>
    </submittedName>
</protein>
<dbReference type="RefSeq" id="WP_309047631.1">
    <property type="nucleotide sequence ID" value="NZ_JAVIGA010000013.1"/>
</dbReference>
<proteinExistence type="predicted"/>
<sequence length="135" mass="12359">MGLFDNTSTYGLCGLFDDIKEAVSGGIDYVAENPVKVIATVAVTAATGGAAFCFAPAIAATAGAAGLLGTASTGTAIGTLSGAALTNASLAALGGGAISAGGLGMAGGTVAVATTGAVAGGTATAILTPSKTSDS</sequence>
<accession>A0AAJ1YD59</accession>
<dbReference type="Proteomes" id="UP001224622">
    <property type="component" value="Unassembled WGS sequence"/>
</dbReference>
<gene>
    <name evidence="1" type="ORF">RDT67_13490</name>
</gene>
<evidence type="ECO:0000313" key="1">
    <source>
        <dbReference type="EMBL" id="MDQ9127441.1"/>
    </source>
</evidence>